<protein>
    <submittedName>
        <fullName evidence="2">PepSY domain-containing protein</fullName>
    </submittedName>
</protein>
<dbReference type="EMBL" id="DXDX01000168">
    <property type="protein sequence ID" value="HIY22035.1"/>
    <property type="molecule type" value="Genomic_DNA"/>
</dbReference>
<comment type="caution">
    <text evidence="2">The sequence shown here is derived from an EMBL/GenBank/DDBJ whole genome shotgun (WGS) entry which is preliminary data.</text>
</comment>
<dbReference type="AlphaFoldDB" id="A0A9D1YA19"/>
<reference evidence="2" key="2">
    <citation type="submission" date="2021-04" db="EMBL/GenBank/DDBJ databases">
        <authorList>
            <person name="Gilroy R."/>
        </authorList>
    </citation>
    <scope>NUCLEOTIDE SEQUENCE</scope>
    <source>
        <strain evidence="2">ChiBcec16_6824</strain>
    </source>
</reference>
<dbReference type="Gene3D" id="3.10.450.40">
    <property type="match status" value="1"/>
</dbReference>
<reference evidence="2" key="1">
    <citation type="journal article" date="2021" name="PeerJ">
        <title>Extensive microbial diversity within the chicken gut microbiome revealed by metagenomics and culture.</title>
        <authorList>
            <person name="Gilroy R."/>
            <person name="Ravi A."/>
            <person name="Getino M."/>
            <person name="Pursley I."/>
            <person name="Horton D.L."/>
            <person name="Alikhan N.F."/>
            <person name="Baker D."/>
            <person name="Gharbi K."/>
            <person name="Hall N."/>
            <person name="Watson M."/>
            <person name="Adriaenssens E.M."/>
            <person name="Foster-Nyarko E."/>
            <person name="Jarju S."/>
            <person name="Secka A."/>
            <person name="Antonio M."/>
            <person name="Oren A."/>
            <person name="Chaudhuri R.R."/>
            <person name="La Ragione R."/>
            <person name="Hildebrand F."/>
            <person name="Pallen M.J."/>
        </authorList>
    </citation>
    <scope>NUCLEOTIDE SEQUENCE</scope>
    <source>
        <strain evidence="2">ChiBcec16_6824</strain>
    </source>
</reference>
<sequence length="105" mass="11223">MMKHLSGKARTLVIAGGAVVVVLVAVLIGSLVMQVDVAKAREIALAAAGGGEVVGQEFEQEGLWNEYSFDIMNGDTWYEIEVNAFGSVTNLESSRGGYGNYGHWD</sequence>
<organism evidence="2 3">
    <name type="scientific">Candidatus Flavonifractor merdigallinarum</name>
    <dbReference type="NCBI Taxonomy" id="2838589"/>
    <lineage>
        <taxon>Bacteria</taxon>
        <taxon>Bacillati</taxon>
        <taxon>Bacillota</taxon>
        <taxon>Clostridia</taxon>
        <taxon>Eubacteriales</taxon>
        <taxon>Oscillospiraceae</taxon>
        <taxon>Flavonifractor</taxon>
    </lineage>
</organism>
<keyword evidence="1" id="KW-0472">Membrane</keyword>
<accession>A0A9D1YA19</accession>
<evidence type="ECO:0000256" key="1">
    <source>
        <dbReference type="SAM" id="Phobius"/>
    </source>
</evidence>
<proteinExistence type="predicted"/>
<gene>
    <name evidence="2" type="ORF">H9841_09070</name>
</gene>
<evidence type="ECO:0000313" key="3">
    <source>
        <dbReference type="Proteomes" id="UP000823868"/>
    </source>
</evidence>
<keyword evidence="1" id="KW-1133">Transmembrane helix</keyword>
<keyword evidence="1" id="KW-0812">Transmembrane</keyword>
<name>A0A9D1YA19_9FIRM</name>
<evidence type="ECO:0000313" key="2">
    <source>
        <dbReference type="EMBL" id="HIY22035.1"/>
    </source>
</evidence>
<dbReference type="Proteomes" id="UP000823868">
    <property type="component" value="Unassembled WGS sequence"/>
</dbReference>
<feature type="transmembrane region" description="Helical" evidence="1">
    <location>
        <begin position="12"/>
        <end position="33"/>
    </location>
</feature>